<evidence type="ECO:0000313" key="4">
    <source>
        <dbReference type="Proteomes" id="UP000246050"/>
    </source>
</evidence>
<keyword evidence="1" id="KW-0560">Oxidoreductase</keyword>
<organism evidence="3 4">
    <name type="scientific">Micromonospora sicca</name>
    <dbReference type="NCBI Taxonomy" id="2202420"/>
    <lineage>
        <taxon>Bacteria</taxon>
        <taxon>Bacillati</taxon>
        <taxon>Actinomycetota</taxon>
        <taxon>Actinomycetes</taxon>
        <taxon>Micromonosporales</taxon>
        <taxon>Micromonosporaceae</taxon>
        <taxon>Micromonospora</taxon>
    </lineage>
</organism>
<feature type="region of interest" description="Disordered" evidence="2">
    <location>
        <begin position="353"/>
        <end position="385"/>
    </location>
</feature>
<dbReference type="RefSeq" id="WP_109803664.1">
    <property type="nucleotide sequence ID" value="NZ_QGKS01000286.1"/>
</dbReference>
<evidence type="ECO:0000256" key="1">
    <source>
        <dbReference type="ARBA" id="ARBA00023002"/>
    </source>
</evidence>
<gene>
    <name evidence="3" type="ORF">DKT69_23475</name>
</gene>
<dbReference type="SUPFAM" id="SSF51905">
    <property type="entry name" value="FAD/NAD(P)-binding domain"/>
    <property type="match status" value="2"/>
</dbReference>
<dbReference type="Pfam" id="PF13738">
    <property type="entry name" value="Pyr_redox_3"/>
    <property type="match status" value="1"/>
</dbReference>
<dbReference type="GO" id="GO:0050660">
    <property type="term" value="F:flavin adenine dinucleotide binding"/>
    <property type="evidence" value="ECO:0007669"/>
    <property type="project" value="TreeGrafter"/>
</dbReference>
<dbReference type="Gene3D" id="3.50.50.60">
    <property type="entry name" value="FAD/NAD(P)-binding domain"/>
    <property type="match status" value="1"/>
</dbReference>
<sequence>MNDQVNPVIIVGGGQSGLAAARAALDAGLRPVVLHSGAEPVGSWPDYYDSLTLFSPARYSTLPGMPFDGDPDRYPHRDEVVDYLRRYADALDVEIRTRTRVVAVRPGDSGGYLVRTDTGDELPAVGVVAATGSFGNPYLPTLPGQSEYTGDLRHVAHYRRPEPYDGKRVVVVGAGNSAVQVAYELTGRARVTLATREPVRFLPQRIRGRDLHHWLRVTGADRLPRPVITRLIRHAAVLDTGRYRDSITSGELPRRQMFTRFTADGVVWSDGTTDGVDAVIFATGYRPNLDYLAPLGALNQGVPRQAGGISTTHPGLLYLGLEFQRSFASNTLRGVGRDAAHVMGALAARVDRRPRLSRQARPTASVAERSTPPVHADRATDGAGG</sequence>
<feature type="compositionally biased region" description="Basic and acidic residues" evidence="2">
    <location>
        <begin position="375"/>
        <end position="385"/>
    </location>
</feature>
<accession>A0A317DEA7</accession>
<comment type="caution">
    <text evidence="3">The sequence shown here is derived from an EMBL/GenBank/DDBJ whole genome shotgun (WGS) entry which is preliminary data.</text>
</comment>
<dbReference type="InterPro" id="IPR050982">
    <property type="entry name" value="Auxin_biosynth/cation_transpt"/>
</dbReference>
<dbReference type="EMBL" id="QGKS01000286">
    <property type="protein sequence ID" value="PWR12632.1"/>
    <property type="molecule type" value="Genomic_DNA"/>
</dbReference>
<dbReference type="PANTHER" id="PTHR43539">
    <property type="entry name" value="FLAVIN-BINDING MONOOXYGENASE-LIKE PROTEIN (AFU_ORTHOLOGUE AFUA_4G09220)"/>
    <property type="match status" value="1"/>
</dbReference>
<name>A0A317DEA7_9ACTN</name>
<dbReference type="PRINTS" id="PR00368">
    <property type="entry name" value="FADPNR"/>
</dbReference>
<evidence type="ECO:0000313" key="3">
    <source>
        <dbReference type="EMBL" id="PWR12632.1"/>
    </source>
</evidence>
<dbReference type="AlphaFoldDB" id="A0A317DEA7"/>
<dbReference type="InterPro" id="IPR036188">
    <property type="entry name" value="FAD/NAD-bd_sf"/>
</dbReference>
<dbReference type="OrthoDB" id="9808049at2"/>
<dbReference type="GO" id="GO:0004497">
    <property type="term" value="F:monooxygenase activity"/>
    <property type="evidence" value="ECO:0007669"/>
    <property type="project" value="TreeGrafter"/>
</dbReference>
<evidence type="ECO:0000256" key="2">
    <source>
        <dbReference type="SAM" id="MobiDB-lite"/>
    </source>
</evidence>
<protein>
    <submittedName>
        <fullName evidence="3">FAD-dependent oxidoreductase</fullName>
    </submittedName>
</protein>
<dbReference type="PRINTS" id="PR00469">
    <property type="entry name" value="PNDRDTASEII"/>
</dbReference>
<reference evidence="3 4" key="1">
    <citation type="submission" date="2018-05" db="EMBL/GenBank/DDBJ databases">
        <title>Micromonosporas from Atacama Desert.</title>
        <authorList>
            <person name="Carro L."/>
            <person name="Golinska P."/>
            <person name="Klenk H.-P."/>
            <person name="Goodfellow M."/>
        </authorList>
    </citation>
    <scope>NUCLEOTIDE SEQUENCE [LARGE SCALE GENOMIC DNA]</scope>
    <source>
        <strain evidence="3 4">4G51</strain>
    </source>
</reference>
<proteinExistence type="predicted"/>
<dbReference type="Proteomes" id="UP000246050">
    <property type="component" value="Unassembled WGS sequence"/>
</dbReference>
<dbReference type="PANTHER" id="PTHR43539:SF78">
    <property type="entry name" value="FLAVIN-CONTAINING MONOOXYGENASE"/>
    <property type="match status" value="1"/>
</dbReference>